<reference evidence="1 2" key="1">
    <citation type="submission" date="2024-06" db="EMBL/GenBank/DDBJ databases">
        <title>A chromosome-level genome assembly of beet webworm, Loxostege sticticalis.</title>
        <authorList>
            <person name="Zhang Y."/>
        </authorList>
    </citation>
    <scope>NUCLEOTIDE SEQUENCE [LARGE SCALE GENOMIC DNA]</scope>
    <source>
        <strain evidence="1">AQ028</strain>
        <tissue evidence="1">Male pupae</tissue>
    </source>
</reference>
<accession>A0ABD0SHS6</accession>
<evidence type="ECO:0000313" key="2">
    <source>
        <dbReference type="Proteomes" id="UP001549921"/>
    </source>
</evidence>
<feature type="non-terminal residue" evidence="1">
    <location>
        <position position="52"/>
    </location>
</feature>
<dbReference type="AlphaFoldDB" id="A0ABD0SHS6"/>
<comment type="caution">
    <text evidence="1">The sequence shown here is derived from an EMBL/GenBank/DDBJ whole genome shotgun (WGS) entry which is preliminary data.</text>
</comment>
<organism evidence="1 2">
    <name type="scientific">Loxostege sticticalis</name>
    <name type="common">Beet webworm moth</name>
    <dbReference type="NCBI Taxonomy" id="481309"/>
    <lineage>
        <taxon>Eukaryota</taxon>
        <taxon>Metazoa</taxon>
        <taxon>Ecdysozoa</taxon>
        <taxon>Arthropoda</taxon>
        <taxon>Hexapoda</taxon>
        <taxon>Insecta</taxon>
        <taxon>Pterygota</taxon>
        <taxon>Neoptera</taxon>
        <taxon>Endopterygota</taxon>
        <taxon>Lepidoptera</taxon>
        <taxon>Glossata</taxon>
        <taxon>Ditrysia</taxon>
        <taxon>Pyraloidea</taxon>
        <taxon>Crambidae</taxon>
        <taxon>Pyraustinae</taxon>
        <taxon>Loxostege</taxon>
    </lineage>
</organism>
<evidence type="ECO:0000313" key="1">
    <source>
        <dbReference type="EMBL" id="KAL0818609.1"/>
    </source>
</evidence>
<sequence length="52" mass="6040">WNLYKILGSTVPWSCEKIKLLNQRNQKIQPFIPQISANFRHSQGNQNLQGTT</sequence>
<protein>
    <submittedName>
        <fullName evidence="1">Uncharacterized protein</fullName>
    </submittedName>
</protein>
<proteinExistence type="predicted"/>
<feature type="non-terminal residue" evidence="1">
    <location>
        <position position="1"/>
    </location>
</feature>
<dbReference type="Proteomes" id="UP001549921">
    <property type="component" value="Unassembled WGS sequence"/>
</dbReference>
<gene>
    <name evidence="1" type="ORF">ABMA28_009042</name>
</gene>
<name>A0ABD0SHS6_LOXSC</name>
<dbReference type="EMBL" id="JBEDNZ010000022">
    <property type="protein sequence ID" value="KAL0818609.1"/>
    <property type="molecule type" value="Genomic_DNA"/>
</dbReference>